<sequence length="91" mass="10425">MAFHFDVRQVGVRWGVFDVRDNSPVGKTFTTRVDARAWMDELYADEGLLQDIGYSLNSLEKWLEEHKKSRFKFSEQGENVGAGDLNTPKVS</sequence>
<accession>A0A0F9SU85</accession>
<evidence type="ECO:0000313" key="1">
    <source>
        <dbReference type="EMBL" id="KKN72530.1"/>
    </source>
</evidence>
<dbReference type="AlphaFoldDB" id="A0A0F9SU85"/>
<protein>
    <submittedName>
        <fullName evidence="1">Uncharacterized protein</fullName>
    </submittedName>
</protein>
<comment type="caution">
    <text evidence="1">The sequence shown here is derived from an EMBL/GenBank/DDBJ whole genome shotgun (WGS) entry which is preliminary data.</text>
</comment>
<proteinExistence type="predicted"/>
<name>A0A0F9SU85_9ZZZZ</name>
<dbReference type="EMBL" id="LAZR01000361">
    <property type="protein sequence ID" value="KKN72530.1"/>
    <property type="molecule type" value="Genomic_DNA"/>
</dbReference>
<organism evidence="1">
    <name type="scientific">marine sediment metagenome</name>
    <dbReference type="NCBI Taxonomy" id="412755"/>
    <lineage>
        <taxon>unclassified sequences</taxon>
        <taxon>metagenomes</taxon>
        <taxon>ecological metagenomes</taxon>
    </lineage>
</organism>
<gene>
    <name evidence="1" type="ORF">LCGC14_0410340</name>
</gene>
<reference evidence="1" key="1">
    <citation type="journal article" date="2015" name="Nature">
        <title>Complex archaea that bridge the gap between prokaryotes and eukaryotes.</title>
        <authorList>
            <person name="Spang A."/>
            <person name="Saw J.H."/>
            <person name="Jorgensen S.L."/>
            <person name="Zaremba-Niedzwiedzka K."/>
            <person name="Martijn J."/>
            <person name="Lind A.E."/>
            <person name="van Eijk R."/>
            <person name="Schleper C."/>
            <person name="Guy L."/>
            <person name="Ettema T.J."/>
        </authorList>
    </citation>
    <scope>NUCLEOTIDE SEQUENCE</scope>
</reference>